<dbReference type="RefSeq" id="XP_018127314.2">
    <property type="nucleotide sequence ID" value="XM_018277736.2"/>
</dbReference>
<feature type="compositionally biased region" description="Basic residues" evidence="1">
    <location>
        <begin position="236"/>
        <end position="247"/>
    </location>
</feature>
<gene>
    <name evidence="2" type="ORF">VE01_08310</name>
</gene>
<dbReference type="EMBL" id="KV460252">
    <property type="protein sequence ID" value="OBT93581.2"/>
    <property type="molecule type" value="Genomic_DNA"/>
</dbReference>
<reference evidence="3" key="2">
    <citation type="journal article" date="2018" name="Nat. Commun.">
        <title>Extreme sensitivity to ultraviolet light in the fungal pathogen causing white-nose syndrome of bats.</title>
        <authorList>
            <person name="Palmer J.M."/>
            <person name="Drees K.P."/>
            <person name="Foster J.T."/>
            <person name="Lindner D.L."/>
        </authorList>
    </citation>
    <scope>NUCLEOTIDE SEQUENCE [LARGE SCALE GENOMIC DNA]</scope>
    <source>
        <strain evidence="3">UAMH 10579</strain>
    </source>
</reference>
<evidence type="ECO:0000256" key="1">
    <source>
        <dbReference type="SAM" id="MobiDB-lite"/>
    </source>
</evidence>
<proteinExistence type="predicted"/>
<sequence length="319" mass="35787">MRWQCNIHISEDSQPQPRTYSVEYEPRKVSSFLWPTPAMALIQEGFVSADTYNSLPTIQEVADVPQEYAADLEHLQELLARHNVPESISIRLIHRHYDIADGDAMVFRDIALPAHGTVEVMRATPIASAQLHGKNFFVSSTAQLQAYEYTTETTVGLSEYETFIAEFVEIVVQRKLQHKFGLKINHRSEMEVKADQKEFEFPEEQCTITIPITLPLPEATHEIDVDTDWGAVDIQHKRKRGKTKPRPRPSSTRTTCSHGGPAAPEDCRGECAKEGHGGPAAPEDCRGECAKEGGILFDGRIVQLGTPFHGLLNNLMEVW</sequence>
<organism evidence="2 3">
    <name type="scientific">Pseudogymnoascus verrucosus</name>
    <dbReference type="NCBI Taxonomy" id="342668"/>
    <lineage>
        <taxon>Eukaryota</taxon>
        <taxon>Fungi</taxon>
        <taxon>Dikarya</taxon>
        <taxon>Ascomycota</taxon>
        <taxon>Pezizomycotina</taxon>
        <taxon>Leotiomycetes</taxon>
        <taxon>Thelebolales</taxon>
        <taxon>Thelebolaceae</taxon>
        <taxon>Pseudogymnoascus</taxon>
    </lineage>
</organism>
<dbReference type="Proteomes" id="UP000091956">
    <property type="component" value="Unassembled WGS sequence"/>
</dbReference>
<dbReference type="STRING" id="342668.A0A1B8GCM2"/>
<feature type="region of interest" description="Disordered" evidence="1">
    <location>
        <begin position="236"/>
        <end position="264"/>
    </location>
</feature>
<keyword evidence="3" id="KW-1185">Reference proteome</keyword>
<dbReference type="AlphaFoldDB" id="A0A1B8GCM2"/>
<protein>
    <submittedName>
        <fullName evidence="2">Uncharacterized protein</fullName>
    </submittedName>
</protein>
<name>A0A1B8GCM2_9PEZI</name>
<reference evidence="2 3" key="1">
    <citation type="submission" date="2016-03" db="EMBL/GenBank/DDBJ databases">
        <title>Comparative genomics of Pseudogymnoascus destructans, the fungus causing white-nose syndrome of bats.</title>
        <authorList>
            <person name="Palmer J.M."/>
            <person name="Drees K.P."/>
            <person name="Foster J.T."/>
            <person name="Lindner D.L."/>
        </authorList>
    </citation>
    <scope>NUCLEOTIDE SEQUENCE [LARGE SCALE GENOMIC DNA]</scope>
    <source>
        <strain evidence="2 3">UAMH 10579</strain>
    </source>
</reference>
<evidence type="ECO:0000313" key="2">
    <source>
        <dbReference type="EMBL" id="OBT93581.2"/>
    </source>
</evidence>
<dbReference type="GeneID" id="28841696"/>
<accession>A0A1B8GCM2</accession>
<evidence type="ECO:0000313" key="3">
    <source>
        <dbReference type="Proteomes" id="UP000091956"/>
    </source>
</evidence>